<dbReference type="InterPro" id="IPR056924">
    <property type="entry name" value="SH3_Tf2-1"/>
</dbReference>
<dbReference type="Pfam" id="PF24626">
    <property type="entry name" value="SH3_Tf2-1"/>
    <property type="match status" value="1"/>
</dbReference>
<dbReference type="AlphaFoldDB" id="A0A9P7G1S8"/>
<dbReference type="OrthoDB" id="3043229at2759"/>
<evidence type="ECO:0000313" key="4">
    <source>
        <dbReference type="EMBL" id="KAG5642087.1"/>
    </source>
</evidence>
<evidence type="ECO:0000313" key="5">
    <source>
        <dbReference type="Proteomes" id="UP000717328"/>
    </source>
</evidence>
<dbReference type="EMBL" id="JABCKI010003504">
    <property type="protein sequence ID" value="KAG5642038.1"/>
    <property type="molecule type" value="Genomic_DNA"/>
</dbReference>
<keyword evidence="1" id="KW-0175">Coiled coil</keyword>
<reference evidence="3" key="2">
    <citation type="submission" date="2021-10" db="EMBL/GenBank/DDBJ databases">
        <title>Phylogenomics reveals ancestral predisposition of the termite-cultivated fungus Termitomyces towards a domesticated lifestyle.</title>
        <authorList>
            <person name="Auxier B."/>
            <person name="Grum-Grzhimaylo A."/>
            <person name="Cardenas M.E."/>
            <person name="Lodge J.D."/>
            <person name="Laessoe T."/>
            <person name="Pedersen O."/>
            <person name="Smith M.E."/>
            <person name="Kuyper T.W."/>
            <person name="Franco-Molano E.A."/>
            <person name="Baroni T.J."/>
            <person name="Aanen D.K."/>
        </authorList>
    </citation>
    <scope>NUCLEOTIDE SEQUENCE</scope>
    <source>
        <strain evidence="3">D49</strain>
    </source>
</reference>
<evidence type="ECO:0000259" key="2">
    <source>
        <dbReference type="Pfam" id="PF24626"/>
    </source>
</evidence>
<feature type="coiled-coil region" evidence="1">
    <location>
        <begin position="18"/>
        <end position="45"/>
    </location>
</feature>
<feature type="non-terminal residue" evidence="3">
    <location>
        <position position="110"/>
    </location>
</feature>
<evidence type="ECO:0000256" key="1">
    <source>
        <dbReference type="SAM" id="Coils"/>
    </source>
</evidence>
<dbReference type="EMBL" id="JABCKI010003496">
    <property type="protein sequence ID" value="KAG5642087.1"/>
    <property type="molecule type" value="Genomic_DNA"/>
</dbReference>
<keyword evidence="5" id="KW-1185">Reference proteome</keyword>
<evidence type="ECO:0000313" key="3">
    <source>
        <dbReference type="EMBL" id="KAG5642038.1"/>
    </source>
</evidence>
<dbReference type="Proteomes" id="UP000717328">
    <property type="component" value="Unassembled WGS sequence"/>
</dbReference>
<reference evidence="3" key="1">
    <citation type="submission" date="2021-02" db="EMBL/GenBank/DDBJ databases">
        <authorList>
            <person name="Nieuwenhuis M."/>
            <person name="Van De Peppel L.J.J."/>
        </authorList>
    </citation>
    <scope>NUCLEOTIDE SEQUENCE</scope>
    <source>
        <strain evidence="3">D49</strain>
    </source>
</reference>
<comment type="caution">
    <text evidence="3">The sequence shown here is derived from an EMBL/GenBank/DDBJ whole genome shotgun (WGS) entry which is preliminary data.</text>
</comment>
<feature type="domain" description="Tf2-1-like SH3-like" evidence="2">
    <location>
        <begin position="61"/>
        <end position="109"/>
    </location>
</feature>
<proteinExistence type="predicted"/>
<protein>
    <recommendedName>
        <fullName evidence="2">Tf2-1-like SH3-like domain-containing protein</fullName>
    </recommendedName>
</protein>
<accession>A0A9P7G1S8</accession>
<gene>
    <name evidence="4" type="ORF">H0H81_010857</name>
    <name evidence="3" type="ORF">H0H81_010872</name>
</gene>
<name>A0A9P7G1S8_9AGAR</name>
<organism evidence="3 5">
    <name type="scientific">Sphagnurus paluster</name>
    <dbReference type="NCBI Taxonomy" id="117069"/>
    <lineage>
        <taxon>Eukaryota</taxon>
        <taxon>Fungi</taxon>
        <taxon>Dikarya</taxon>
        <taxon>Basidiomycota</taxon>
        <taxon>Agaricomycotina</taxon>
        <taxon>Agaricomycetes</taxon>
        <taxon>Agaricomycetidae</taxon>
        <taxon>Agaricales</taxon>
        <taxon>Tricholomatineae</taxon>
        <taxon>Lyophyllaceae</taxon>
        <taxon>Sphagnurus</taxon>
    </lineage>
</organism>
<sequence>MMGYDPKTFPTPHLKSDVPAAEQRIKELQQVRDEALATHELARQRMLKHATRKFKPFKKEDKVWLEGKNLKFGYPTKKLAPKREGPFPILEVLSPLVYKLKLPEQWRIHP</sequence>